<evidence type="ECO:0000313" key="1">
    <source>
        <dbReference type="EMBL" id="KPJ21287.1"/>
    </source>
</evidence>
<organism evidence="1 2">
    <name type="scientific">Papilio machaon</name>
    <name type="common">Old World swallowtail butterfly</name>
    <dbReference type="NCBI Taxonomy" id="76193"/>
    <lineage>
        <taxon>Eukaryota</taxon>
        <taxon>Metazoa</taxon>
        <taxon>Ecdysozoa</taxon>
        <taxon>Arthropoda</taxon>
        <taxon>Hexapoda</taxon>
        <taxon>Insecta</taxon>
        <taxon>Pterygota</taxon>
        <taxon>Neoptera</taxon>
        <taxon>Endopterygota</taxon>
        <taxon>Lepidoptera</taxon>
        <taxon>Glossata</taxon>
        <taxon>Ditrysia</taxon>
        <taxon>Papilionoidea</taxon>
        <taxon>Papilionidae</taxon>
        <taxon>Papilioninae</taxon>
        <taxon>Papilio</taxon>
    </lineage>
</organism>
<protein>
    <submittedName>
        <fullName evidence="1">Uncharacterized protein</fullName>
    </submittedName>
</protein>
<dbReference type="Proteomes" id="UP000053240">
    <property type="component" value="Unassembled WGS sequence"/>
</dbReference>
<proteinExistence type="predicted"/>
<dbReference type="EMBL" id="LADJ01035395">
    <property type="protein sequence ID" value="KPJ21287.1"/>
    <property type="molecule type" value="Genomic_DNA"/>
</dbReference>
<sequence length="59" mass="6757">MFKHTAGIHPYVVDIRTKRFESSFLVRTAKDWNMSAASVFPSKYDVGASKSRVNRHLQS</sequence>
<dbReference type="AlphaFoldDB" id="A0A0N1IQT2"/>
<evidence type="ECO:0000313" key="2">
    <source>
        <dbReference type="Proteomes" id="UP000053240"/>
    </source>
</evidence>
<dbReference type="InParanoid" id="A0A0N1IQT2"/>
<reference evidence="1 2" key="1">
    <citation type="journal article" date="2015" name="Nat. Commun.">
        <title>Outbred genome sequencing and CRISPR/Cas9 gene editing in butterflies.</title>
        <authorList>
            <person name="Li X."/>
            <person name="Fan D."/>
            <person name="Zhang W."/>
            <person name="Liu G."/>
            <person name="Zhang L."/>
            <person name="Zhao L."/>
            <person name="Fang X."/>
            <person name="Chen L."/>
            <person name="Dong Y."/>
            <person name="Chen Y."/>
            <person name="Ding Y."/>
            <person name="Zhao R."/>
            <person name="Feng M."/>
            <person name="Zhu Y."/>
            <person name="Feng Y."/>
            <person name="Jiang X."/>
            <person name="Zhu D."/>
            <person name="Xiang H."/>
            <person name="Feng X."/>
            <person name="Li S."/>
            <person name="Wang J."/>
            <person name="Zhang G."/>
            <person name="Kronforst M.R."/>
            <person name="Wang W."/>
        </authorList>
    </citation>
    <scope>NUCLEOTIDE SEQUENCE [LARGE SCALE GENOMIC DNA]</scope>
    <source>
        <strain evidence="1">Ya'a_city_454_Pm</strain>
        <tissue evidence="1">Whole body</tissue>
    </source>
</reference>
<name>A0A0N1IQT2_PAPMA</name>
<accession>A0A0N1IQT2</accession>
<gene>
    <name evidence="1" type="ORF">RR48_00627</name>
</gene>
<comment type="caution">
    <text evidence="1">The sequence shown here is derived from an EMBL/GenBank/DDBJ whole genome shotgun (WGS) entry which is preliminary data.</text>
</comment>
<keyword evidence="2" id="KW-1185">Reference proteome</keyword>